<dbReference type="AlphaFoldDB" id="A0A0B0IAL0"/>
<dbReference type="Gene3D" id="3.40.830.10">
    <property type="entry name" value="LigB-like"/>
    <property type="match status" value="1"/>
</dbReference>
<sequence length="274" mass="30524">MTIELGILAAHVPSICHRENVPDFQQDIVAKMDEISKQIEEIKPDAVILISCHWQSTFHHYVDVSPRHNGILTAFECPDIISDVAYDYPGDQQLGEELVLAGKHARLPVIAVNDPTYVWDYGTVVPLRYLVPNADIPVVNLSITMAAGLEETYKWGQAIGEVLNNSDKKYVFVYSGALAHNLVRGRHHMPTVSEQALDKQFIDYIMNRNWDLAKEMLPQYANVAGVEGGGRHLAMLLGTLEDRYKPSFLTYAQSSGSGNAIMTFEPEKALQGSK</sequence>
<comment type="caution">
    <text evidence="3">The sequence shown here is derived from an EMBL/GenBank/DDBJ whole genome shotgun (WGS) entry which is preliminary data.</text>
</comment>
<keyword evidence="1" id="KW-0560">Oxidoreductase</keyword>
<dbReference type="SUPFAM" id="SSF53213">
    <property type="entry name" value="LigB-like"/>
    <property type="match status" value="1"/>
</dbReference>
<dbReference type="eggNOG" id="COG3384">
    <property type="taxonomic scope" value="Bacteria"/>
</dbReference>
<dbReference type="PANTHER" id="PTHR30096:SF9">
    <property type="entry name" value="4-HYDROXYPHENYLACETATE CATABOLISM PROTEIN"/>
    <property type="match status" value="1"/>
</dbReference>
<dbReference type="Proteomes" id="UP000030832">
    <property type="component" value="Unassembled WGS sequence"/>
</dbReference>
<dbReference type="InterPro" id="IPR004183">
    <property type="entry name" value="Xdiol_dOase_suB"/>
</dbReference>
<dbReference type="GO" id="GO:0008198">
    <property type="term" value="F:ferrous iron binding"/>
    <property type="evidence" value="ECO:0007669"/>
    <property type="project" value="InterPro"/>
</dbReference>
<dbReference type="GO" id="GO:0016702">
    <property type="term" value="F:oxidoreductase activity, acting on single donors with incorporation of molecular oxygen, incorporation of two atoms of oxygen"/>
    <property type="evidence" value="ECO:0007669"/>
    <property type="project" value="UniProtKB-ARBA"/>
</dbReference>
<accession>A0A0B0IAL0</accession>
<keyword evidence="4" id="KW-1185">Reference proteome</keyword>
<evidence type="ECO:0000256" key="1">
    <source>
        <dbReference type="ARBA" id="ARBA00023002"/>
    </source>
</evidence>
<reference evidence="3 4" key="1">
    <citation type="submission" date="2014-09" db="EMBL/GenBank/DDBJ databases">
        <title>Genome sequencing and annotation of Bacillus Okhensis strain Kh10-101T.</title>
        <authorList>
            <person name="Prakash J.S."/>
        </authorList>
    </citation>
    <scope>NUCLEOTIDE SEQUENCE [LARGE SCALE GENOMIC DNA]</scope>
    <source>
        <strain evidence="4">Kh10-101T</strain>
    </source>
</reference>
<dbReference type="EMBL" id="JRJU01000067">
    <property type="protein sequence ID" value="KHF37847.1"/>
    <property type="molecule type" value="Genomic_DNA"/>
</dbReference>
<dbReference type="RefSeq" id="WP_034634082.1">
    <property type="nucleotide sequence ID" value="NZ_JRJU01000067.1"/>
</dbReference>
<protein>
    <submittedName>
        <fullName evidence="3">Extradiol ring-cleavage dioxygenase</fullName>
    </submittedName>
</protein>
<dbReference type="OrthoDB" id="1676816at2"/>
<keyword evidence="3" id="KW-0223">Dioxygenase</keyword>
<evidence type="ECO:0000259" key="2">
    <source>
        <dbReference type="Pfam" id="PF02900"/>
    </source>
</evidence>
<feature type="domain" description="Extradiol ring-cleavage dioxygenase class III enzyme subunit B" evidence="2">
    <location>
        <begin position="7"/>
        <end position="250"/>
    </location>
</feature>
<dbReference type="Pfam" id="PF02900">
    <property type="entry name" value="LigB"/>
    <property type="match status" value="1"/>
</dbReference>
<evidence type="ECO:0000313" key="4">
    <source>
        <dbReference type="Proteomes" id="UP000030832"/>
    </source>
</evidence>
<dbReference type="PANTHER" id="PTHR30096">
    <property type="entry name" value="4,5-DOPA DIOXYGENASE EXTRADIOL-LIKE PROTEIN"/>
    <property type="match status" value="1"/>
</dbReference>
<proteinExistence type="predicted"/>
<evidence type="ECO:0000313" key="3">
    <source>
        <dbReference type="EMBL" id="KHF37847.1"/>
    </source>
</evidence>
<name>A0A0B0IAL0_9BACI</name>
<gene>
    <name evidence="3" type="ORF">LQ50_25080</name>
</gene>
<organism evidence="3 4">
    <name type="scientific">Halalkalibacter okhensis</name>
    <dbReference type="NCBI Taxonomy" id="333138"/>
    <lineage>
        <taxon>Bacteria</taxon>
        <taxon>Bacillati</taxon>
        <taxon>Bacillota</taxon>
        <taxon>Bacilli</taxon>
        <taxon>Bacillales</taxon>
        <taxon>Bacillaceae</taxon>
        <taxon>Halalkalibacter</taxon>
    </lineage>
</organism>
<dbReference type="STRING" id="333138.LQ50_25080"/>